<sequence length="97" mass="11323">MNELAIANSLNGIKTEVLVNFMDELNKKFIKNKVEPIEYNREDAEVYYQASYEPGLVLKIKEYTLAGGKKVNFSICIAVEYNLYYYFAFMEKHEDGF</sequence>
<gene>
    <name evidence="1" type="ORF">CLCHR_42310</name>
</gene>
<dbReference type="STRING" id="225345.CLCHR_42310"/>
<proteinExistence type="predicted"/>
<reference evidence="1 2" key="1">
    <citation type="submission" date="2017-03" db="EMBL/GenBank/DDBJ databases">
        <title>Genome sequence of Clostridium chromiireducens DSM 23318.</title>
        <authorList>
            <person name="Poehlein A."/>
            <person name="Daniel R."/>
        </authorList>
    </citation>
    <scope>NUCLEOTIDE SEQUENCE [LARGE SCALE GENOMIC DNA]</scope>
    <source>
        <strain evidence="1 2">DSM 23318</strain>
    </source>
</reference>
<organism evidence="1 2">
    <name type="scientific">Clostridium chromiireducens</name>
    <dbReference type="NCBI Taxonomy" id="225345"/>
    <lineage>
        <taxon>Bacteria</taxon>
        <taxon>Bacillati</taxon>
        <taxon>Bacillota</taxon>
        <taxon>Clostridia</taxon>
        <taxon>Eubacteriales</taxon>
        <taxon>Clostridiaceae</taxon>
        <taxon>Clostridium</taxon>
    </lineage>
</organism>
<comment type="caution">
    <text evidence="1">The sequence shown here is derived from an EMBL/GenBank/DDBJ whole genome shotgun (WGS) entry which is preliminary data.</text>
</comment>
<name>A0A1V4ICX7_9CLOT</name>
<accession>A0A1V4ICX7</accession>
<dbReference type="EMBL" id="MZGT01000085">
    <property type="protein sequence ID" value="OPJ57779.1"/>
    <property type="molecule type" value="Genomic_DNA"/>
</dbReference>
<keyword evidence="2" id="KW-1185">Reference proteome</keyword>
<evidence type="ECO:0000313" key="2">
    <source>
        <dbReference type="Proteomes" id="UP000191056"/>
    </source>
</evidence>
<dbReference type="AlphaFoldDB" id="A0A1V4ICX7"/>
<dbReference type="RefSeq" id="WP_139376278.1">
    <property type="nucleotide sequence ID" value="NZ_MZGT01000085.1"/>
</dbReference>
<evidence type="ECO:0000313" key="1">
    <source>
        <dbReference type="EMBL" id="OPJ57779.1"/>
    </source>
</evidence>
<dbReference type="Proteomes" id="UP000191056">
    <property type="component" value="Unassembled WGS sequence"/>
</dbReference>
<protein>
    <submittedName>
        <fullName evidence="1">Uncharacterized protein</fullName>
    </submittedName>
</protein>